<evidence type="ECO:0000256" key="2">
    <source>
        <dbReference type="ARBA" id="ARBA00023163"/>
    </source>
</evidence>
<dbReference type="InterPro" id="IPR036390">
    <property type="entry name" value="WH_DNA-bd_sf"/>
</dbReference>
<keyword evidence="5" id="KW-1185">Reference proteome</keyword>
<accession>A0ABW1VRX7</accession>
<dbReference type="RefSeq" id="WP_343877157.1">
    <property type="nucleotide sequence ID" value="NZ_BAAAFW010000057.1"/>
</dbReference>
<evidence type="ECO:0000259" key="3">
    <source>
        <dbReference type="PROSITE" id="PS51000"/>
    </source>
</evidence>
<proteinExistence type="predicted"/>
<dbReference type="PANTHER" id="PTHR30363:SF58">
    <property type="entry name" value="REGULATORY PROTEIN, DEOR FAMILY"/>
    <property type="match status" value="1"/>
</dbReference>
<evidence type="ECO:0000256" key="1">
    <source>
        <dbReference type="ARBA" id="ARBA00023015"/>
    </source>
</evidence>
<dbReference type="Pfam" id="PF08220">
    <property type="entry name" value="HTH_DeoR"/>
    <property type="match status" value="1"/>
</dbReference>
<gene>
    <name evidence="4" type="ORF">ACFP73_14515</name>
</gene>
<dbReference type="SMART" id="SM00420">
    <property type="entry name" value="HTH_DEOR"/>
    <property type="match status" value="1"/>
</dbReference>
<keyword evidence="1" id="KW-0805">Transcription regulation</keyword>
<evidence type="ECO:0000313" key="5">
    <source>
        <dbReference type="Proteomes" id="UP001596215"/>
    </source>
</evidence>
<comment type="caution">
    <text evidence="4">The sequence shown here is derived from an EMBL/GenBank/DDBJ whole genome shotgun (WGS) entry which is preliminary data.</text>
</comment>
<dbReference type="GO" id="GO:0003677">
    <property type="term" value="F:DNA binding"/>
    <property type="evidence" value="ECO:0007669"/>
    <property type="project" value="UniProtKB-KW"/>
</dbReference>
<dbReference type="Pfam" id="PF00455">
    <property type="entry name" value="DeoRC"/>
    <property type="match status" value="1"/>
</dbReference>
<name>A0ABW1VRX7_9GAMM</name>
<dbReference type="Gene3D" id="3.40.50.1360">
    <property type="match status" value="1"/>
</dbReference>
<dbReference type="PANTHER" id="PTHR30363">
    <property type="entry name" value="HTH-TYPE TRANSCRIPTIONAL REGULATOR SRLR-RELATED"/>
    <property type="match status" value="1"/>
</dbReference>
<dbReference type="InterPro" id="IPR037171">
    <property type="entry name" value="NagB/RpiA_transferase-like"/>
</dbReference>
<dbReference type="InterPro" id="IPR014036">
    <property type="entry name" value="DeoR-like_C"/>
</dbReference>
<dbReference type="InterPro" id="IPR001034">
    <property type="entry name" value="DeoR_HTH"/>
</dbReference>
<keyword evidence="4" id="KW-0238">DNA-binding</keyword>
<keyword evidence="2" id="KW-0804">Transcription</keyword>
<dbReference type="PRINTS" id="PR00037">
    <property type="entry name" value="HTHLACR"/>
</dbReference>
<dbReference type="EMBL" id="JBHSUC010000024">
    <property type="protein sequence ID" value="MFC6363283.1"/>
    <property type="molecule type" value="Genomic_DNA"/>
</dbReference>
<dbReference type="SUPFAM" id="SSF100950">
    <property type="entry name" value="NagB/RpiA/CoA transferase-like"/>
    <property type="match status" value="1"/>
</dbReference>
<reference evidence="5" key="1">
    <citation type="journal article" date="2019" name="Int. J. Syst. Evol. Microbiol.">
        <title>The Global Catalogue of Microorganisms (GCM) 10K type strain sequencing project: providing services to taxonomists for standard genome sequencing and annotation.</title>
        <authorList>
            <consortium name="The Broad Institute Genomics Platform"/>
            <consortium name="The Broad Institute Genome Sequencing Center for Infectious Disease"/>
            <person name="Wu L."/>
            <person name="Ma J."/>
        </authorList>
    </citation>
    <scope>NUCLEOTIDE SEQUENCE [LARGE SCALE GENOMIC DNA]</scope>
    <source>
        <strain evidence="5">CGMCC 4.1530</strain>
    </source>
</reference>
<dbReference type="SUPFAM" id="SSF46785">
    <property type="entry name" value="Winged helix' DNA-binding domain"/>
    <property type="match status" value="1"/>
</dbReference>
<dbReference type="InterPro" id="IPR050313">
    <property type="entry name" value="Carb_Metab_HTH_regulators"/>
</dbReference>
<sequence>MAMGLTANERRDFIYRYAHENQIALYEELASLLNVSHMTIRRDVQLMEQEGKVRRVNGGIRLSVLLHQELPYQDKSCLNHRLKKELGKCSVTRISEGSIIYLDAGTTTFEIACCIPPDFRLTVVTNDFSISQLLMSNPATDLYHVGGRVDKRNLSCVGFSAASFIKTLNIDLAFLSASSWDLTHGISTPYEEKAVVKQTVISVSNKNILVSDSSKYGKYGFYTVCPLTALDEVITDSVSGECKQSLLDIRSPKITFIDIFRDKRSYERRK</sequence>
<dbReference type="PROSITE" id="PS51000">
    <property type="entry name" value="HTH_DEOR_2"/>
    <property type="match status" value="1"/>
</dbReference>
<feature type="domain" description="HTH deoR-type" evidence="3">
    <location>
        <begin position="7"/>
        <end position="62"/>
    </location>
</feature>
<evidence type="ECO:0000313" key="4">
    <source>
        <dbReference type="EMBL" id="MFC6363283.1"/>
    </source>
</evidence>
<protein>
    <submittedName>
        <fullName evidence="4">DeoR/GlpR family DNA-binding transcription regulator</fullName>
    </submittedName>
</protein>
<dbReference type="Proteomes" id="UP001596215">
    <property type="component" value="Unassembled WGS sequence"/>
</dbReference>
<dbReference type="SMART" id="SM01134">
    <property type="entry name" value="DeoRC"/>
    <property type="match status" value="1"/>
</dbReference>
<organism evidence="4 5">
    <name type="scientific">Tatumella punctata</name>
    <dbReference type="NCBI Taxonomy" id="399969"/>
    <lineage>
        <taxon>Bacteria</taxon>
        <taxon>Pseudomonadati</taxon>
        <taxon>Pseudomonadota</taxon>
        <taxon>Gammaproteobacteria</taxon>
        <taxon>Enterobacterales</taxon>
        <taxon>Erwiniaceae</taxon>
        <taxon>Tatumella</taxon>
    </lineage>
</organism>